<dbReference type="InterPro" id="IPR052516">
    <property type="entry name" value="N-heterocyclic_Hydroxylase"/>
</dbReference>
<proteinExistence type="predicted"/>
<comment type="caution">
    <text evidence="2">The sequence shown here is derived from an EMBL/GenBank/DDBJ whole genome shotgun (WGS) entry which is preliminary data.</text>
</comment>
<dbReference type="AlphaFoldDB" id="A0A2M9G2S0"/>
<accession>A0A2M9G2S0</accession>
<dbReference type="EMBL" id="PHIG01000031">
    <property type="protein sequence ID" value="PJK30019.1"/>
    <property type="molecule type" value="Genomic_DNA"/>
</dbReference>
<dbReference type="Pfam" id="PF02738">
    <property type="entry name" value="MoCoBD_1"/>
    <property type="match status" value="1"/>
</dbReference>
<feature type="domain" description="Aldehyde oxidase/xanthine dehydrogenase a/b hammerhead" evidence="1">
    <location>
        <begin position="249"/>
        <end position="327"/>
    </location>
</feature>
<dbReference type="RefSeq" id="WP_109793293.1">
    <property type="nucleotide sequence ID" value="NZ_PHIG01000031.1"/>
</dbReference>
<sequence length="761" mass="81880">MAKKIGKPKNRGRRRFLIGGALVAGAGLVVGWRYLTPGESGTPEELMNPAANEAALNGWVKIAWDGTVTVAVPRSEMGQGVQTALPMILAEELDADWAKVTFADAEIDTIYTNEVMLPEGFPFGPHDDSFMARQARSMGAWLSTLIGVQATGGSTSVRAAWGPMRQAGAAAKAMLLAAAAERLNVPVGELTARDSVITHAGSGRTLDYGDVAEDAARQSPPESPALKSPSDYRIIGTPRPRLDIPAKVDGSAVFGMDVRLEGMLYAAVKHPPVVGARVERFDPAQVARMPGVHRIMAVPGGVAVIADAPWRAWRALDALDVAWDMSEAAELSDADIFADFETALAEDGFGYQDDGDAAATLETAGEVIEATYRAPFLAHAPMEPINCTALRQDDKLEIWAPTQGPMVSQWVAAGEADLPEEDVTVHVTYLGGGFGRRAEPDFIRQAVKLANAVPGRPVKLIWSREEDIRQDTYRPAGLSHFRAALDADGYPTAWLNKVVGPSVSGQATLRYMSFMSDAGPDRTTVDGAAWLPYAVPNVRVEHVLSRVPMRIGFWRSVGHSHNAFFSESFIDELAHKASKDPYAYRRHLMRDKPRYVAVLDAAANAARWDSPPPQGRARGIALHESFGAIVAQVAEVSIEDGQPRVHRVVCAVDCGTVINPDTLVAQMESGIVYGLSATLWGQINFDKGRVVQSNFPDYEVVRMDTMPEIETVIVASGEAPGGAGEPGTPPIAPAVTNALFRLTGRRVRDLPLSKEDWTGSV</sequence>
<dbReference type="PIRSF" id="PIRSF036389">
    <property type="entry name" value="IOR_B"/>
    <property type="match status" value="1"/>
</dbReference>
<dbReference type="InterPro" id="IPR012368">
    <property type="entry name" value="OxRdtase_Mopterin-bd_su_IorB"/>
</dbReference>
<dbReference type="SUPFAM" id="SSF56003">
    <property type="entry name" value="Molybdenum cofactor-binding domain"/>
    <property type="match status" value="2"/>
</dbReference>
<organism evidence="2 3">
    <name type="scientific">Minwuia thermotolerans</name>
    <dbReference type="NCBI Taxonomy" id="2056226"/>
    <lineage>
        <taxon>Bacteria</taxon>
        <taxon>Pseudomonadati</taxon>
        <taxon>Pseudomonadota</taxon>
        <taxon>Alphaproteobacteria</taxon>
        <taxon>Minwuiales</taxon>
        <taxon>Minwuiaceae</taxon>
        <taxon>Minwuia</taxon>
    </lineage>
</organism>
<evidence type="ECO:0000313" key="3">
    <source>
        <dbReference type="Proteomes" id="UP000229498"/>
    </source>
</evidence>
<reference evidence="2 3" key="1">
    <citation type="submission" date="2017-11" db="EMBL/GenBank/DDBJ databases">
        <title>Draft genome sequence of Rhizobiales bacterium SY3-13.</title>
        <authorList>
            <person name="Sun C."/>
        </authorList>
    </citation>
    <scope>NUCLEOTIDE SEQUENCE [LARGE SCALE GENOMIC DNA]</scope>
    <source>
        <strain evidence="2 3">SY3-13</strain>
    </source>
</reference>
<dbReference type="Gene3D" id="3.90.1170.50">
    <property type="entry name" value="Aldehyde oxidase/xanthine dehydrogenase, a/b hammerhead"/>
    <property type="match status" value="1"/>
</dbReference>
<dbReference type="PANTHER" id="PTHR47495:SF2">
    <property type="entry name" value="ALDEHYDE DEHYDROGENASE"/>
    <property type="match status" value="1"/>
</dbReference>
<dbReference type="PANTHER" id="PTHR47495">
    <property type="entry name" value="ALDEHYDE DEHYDROGENASE"/>
    <property type="match status" value="1"/>
</dbReference>
<evidence type="ECO:0000259" key="1">
    <source>
        <dbReference type="SMART" id="SM01008"/>
    </source>
</evidence>
<gene>
    <name evidence="2" type="ORF">CVT23_09660</name>
</gene>
<dbReference type="SMART" id="SM01008">
    <property type="entry name" value="Ald_Xan_dh_C"/>
    <property type="match status" value="1"/>
</dbReference>
<dbReference type="InterPro" id="IPR008274">
    <property type="entry name" value="AldOxase/xan_DH_MoCoBD1"/>
</dbReference>
<dbReference type="InterPro" id="IPR037165">
    <property type="entry name" value="AldOxase/xan_DH_Mopterin-bd_sf"/>
</dbReference>
<dbReference type="GO" id="GO:0016491">
    <property type="term" value="F:oxidoreductase activity"/>
    <property type="evidence" value="ECO:0007669"/>
    <property type="project" value="InterPro"/>
</dbReference>
<dbReference type="InterPro" id="IPR046867">
    <property type="entry name" value="AldOxase/xan_DH_MoCoBD2"/>
</dbReference>
<dbReference type="InterPro" id="IPR000674">
    <property type="entry name" value="Ald_Oxase/Xan_DH_a/b"/>
</dbReference>
<name>A0A2M9G2S0_9PROT</name>
<dbReference type="Pfam" id="PF20256">
    <property type="entry name" value="MoCoBD_2"/>
    <property type="match status" value="2"/>
</dbReference>
<keyword evidence="3" id="KW-1185">Reference proteome</keyword>
<dbReference type="Gene3D" id="3.30.365.10">
    <property type="entry name" value="Aldehyde oxidase/xanthine dehydrogenase, molybdopterin binding domain"/>
    <property type="match status" value="4"/>
</dbReference>
<dbReference type="OrthoDB" id="9767994at2"/>
<protein>
    <submittedName>
        <fullName evidence="2">Acylaldehyde oxidase</fullName>
    </submittedName>
</protein>
<evidence type="ECO:0000313" key="2">
    <source>
        <dbReference type="EMBL" id="PJK30019.1"/>
    </source>
</evidence>
<dbReference type="Proteomes" id="UP000229498">
    <property type="component" value="Unassembled WGS sequence"/>
</dbReference>